<reference evidence="5 6" key="1">
    <citation type="submission" date="2020-10" db="EMBL/GenBank/DDBJ databases">
        <title>Genomic characterization of underground lake bacteria from Wind Cave National Park: Insight into the archetypical LuxI/LuxR and identification of LuxR solos.</title>
        <authorList>
            <person name="Wengert P.C."/>
            <person name="Savka M.A."/>
        </authorList>
    </citation>
    <scope>NUCLEOTIDE SEQUENCE [LARGE SCALE GENOMIC DNA]</scope>
    <source>
        <strain evidence="5 6">SD316</strain>
    </source>
</reference>
<protein>
    <submittedName>
        <fullName evidence="5">Sugar ABC transporter substrate-binding protein</fullName>
    </submittedName>
</protein>
<sequence length="418" mass="44710">MRRIILSLLASGALTIAAPAYAQDSKPLAGQTITVLMPSPQGPDIAADFEAETGIHVDLQTLSWDDIRPKLVTALVAGTSPADVTEFDWSWTGQFAAADWYLPLNDVIDAETIEDIGVAKIFTVDGKLLGIPYTNDFRVMLVNKKHFADAGITEMPKTLDALVTAAKQLKEKGISNYPVGLPLSATEGASTSWYLLTKAFGGELFDKDFNPLFTKPDSAGYKALAFELMLLKEGLVDPASTGLKDSQINESMFSQGLTSIMISGEPGRLGQMNDPKQSKVAGQVEAILVPTESGETRSFGLPEALAIPKVSANQEAAIAFVKWFTSREFQKKNIENGFLPTRTSALAELNSEGKLNSGDALVAQSKTVEALFPQGTPPWYPQFSSGVNTAINSAAKGQMTVDQAVEAIAEAAKQAMAQ</sequence>
<evidence type="ECO:0000313" key="5">
    <source>
        <dbReference type="EMBL" id="MBO1041383.1"/>
    </source>
</evidence>
<evidence type="ECO:0000256" key="4">
    <source>
        <dbReference type="SAM" id="SignalP"/>
    </source>
</evidence>
<dbReference type="InterPro" id="IPR006059">
    <property type="entry name" value="SBP"/>
</dbReference>
<dbReference type="SUPFAM" id="SSF53850">
    <property type="entry name" value="Periplasmic binding protein-like II"/>
    <property type="match status" value="1"/>
</dbReference>
<accession>A0ABS3K386</accession>
<comment type="subcellular location">
    <subcellularLocation>
        <location evidence="1">Periplasm</location>
    </subcellularLocation>
</comment>
<evidence type="ECO:0000256" key="2">
    <source>
        <dbReference type="ARBA" id="ARBA00008520"/>
    </source>
</evidence>
<name>A0ABS3K386_9HYPH</name>
<keyword evidence="6" id="KW-1185">Reference proteome</keyword>
<evidence type="ECO:0000256" key="3">
    <source>
        <dbReference type="ARBA" id="ARBA00022764"/>
    </source>
</evidence>
<keyword evidence="4" id="KW-0732">Signal</keyword>
<dbReference type="InterPro" id="IPR050490">
    <property type="entry name" value="Bact_solute-bd_prot1"/>
</dbReference>
<feature type="signal peptide" evidence="4">
    <location>
        <begin position="1"/>
        <end position="22"/>
    </location>
</feature>
<evidence type="ECO:0000256" key="1">
    <source>
        <dbReference type="ARBA" id="ARBA00004418"/>
    </source>
</evidence>
<organism evidence="5 6">
    <name type="scientific">Brucella pituitosa</name>
    <dbReference type="NCBI Taxonomy" id="571256"/>
    <lineage>
        <taxon>Bacteria</taxon>
        <taxon>Pseudomonadati</taxon>
        <taxon>Pseudomonadota</taxon>
        <taxon>Alphaproteobacteria</taxon>
        <taxon>Hyphomicrobiales</taxon>
        <taxon>Brucellaceae</taxon>
        <taxon>Brucella/Ochrobactrum group</taxon>
        <taxon>Brucella</taxon>
    </lineage>
</organism>
<comment type="similarity">
    <text evidence="2">Belongs to the bacterial solute-binding protein 1 family.</text>
</comment>
<dbReference type="PANTHER" id="PTHR43649:SF12">
    <property type="entry name" value="DIACETYLCHITOBIOSE BINDING PROTEIN DASA"/>
    <property type="match status" value="1"/>
</dbReference>
<proteinExistence type="inferred from homology"/>
<comment type="caution">
    <text evidence="5">The sequence shown here is derived from an EMBL/GenBank/DDBJ whole genome shotgun (WGS) entry which is preliminary data.</text>
</comment>
<keyword evidence="3" id="KW-0574">Periplasm</keyword>
<dbReference type="PANTHER" id="PTHR43649">
    <property type="entry name" value="ARABINOSE-BINDING PROTEIN-RELATED"/>
    <property type="match status" value="1"/>
</dbReference>
<dbReference type="Pfam" id="PF01547">
    <property type="entry name" value="SBP_bac_1"/>
    <property type="match status" value="1"/>
</dbReference>
<feature type="chain" id="PRO_5045402540" evidence="4">
    <location>
        <begin position="23"/>
        <end position="418"/>
    </location>
</feature>
<dbReference type="CDD" id="cd13585">
    <property type="entry name" value="PBP2_TMBP_like"/>
    <property type="match status" value="1"/>
</dbReference>
<evidence type="ECO:0000313" key="6">
    <source>
        <dbReference type="Proteomes" id="UP000718278"/>
    </source>
</evidence>
<dbReference type="Gene3D" id="3.40.190.10">
    <property type="entry name" value="Periplasmic binding protein-like II"/>
    <property type="match status" value="2"/>
</dbReference>
<dbReference type="EMBL" id="JADIJS010000003">
    <property type="protein sequence ID" value="MBO1041383.1"/>
    <property type="molecule type" value="Genomic_DNA"/>
</dbReference>
<gene>
    <name evidence="5" type="ORF">IPV26_17070</name>
</gene>
<dbReference type="RefSeq" id="WP_207489664.1">
    <property type="nucleotide sequence ID" value="NZ_JADIJS010000003.1"/>
</dbReference>
<dbReference type="Proteomes" id="UP000718278">
    <property type="component" value="Unassembled WGS sequence"/>
</dbReference>